<dbReference type="Proteomes" id="UP000324222">
    <property type="component" value="Unassembled WGS sequence"/>
</dbReference>
<evidence type="ECO:0000313" key="2">
    <source>
        <dbReference type="EMBL" id="MPC18627.1"/>
    </source>
</evidence>
<sequence>MPYQRDTLNGVTICTAHHHATTPPGRHALNKAEMRRRGSRVREGRPLTSFTFHNGVFYLPVSHKWVINYPLRLGVPSACGDRWSGQAKASTSRAAALPASLPPCLFGGQSDDLKNSGNFGHLPELNSTTPRLCGQLRDEHPGKARLRLRPATSHAATGVTGTPQGATPPPLPPRNETA</sequence>
<protein>
    <submittedName>
        <fullName evidence="2">Uncharacterized protein</fullName>
    </submittedName>
</protein>
<gene>
    <name evidence="2" type="ORF">E2C01_011515</name>
</gene>
<feature type="region of interest" description="Disordered" evidence="1">
    <location>
        <begin position="117"/>
        <end position="178"/>
    </location>
</feature>
<dbReference type="AlphaFoldDB" id="A0A5B7DBN2"/>
<evidence type="ECO:0000256" key="1">
    <source>
        <dbReference type="SAM" id="MobiDB-lite"/>
    </source>
</evidence>
<reference evidence="2 3" key="1">
    <citation type="submission" date="2019-05" db="EMBL/GenBank/DDBJ databases">
        <title>Another draft genome of Portunus trituberculatus and its Hox gene families provides insights of decapod evolution.</title>
        <authorList>
            <person name="Jeong J.-H."/>
            <person name="Song I."/>
            <person name="Kim S."/>
            <person name="Choi T."/>
            <person name="Kim D."/>
            <person name="Ryu S."/>
            <person name="Kim W."/>
        </authorList>
    </citation>
    <scope>NUCLEOTIDE SEQUENCE [LARGE SCALE GENOMIC DNA]</scope>
    <source>
        <tissue evidence="2">Muscle</tissue>
    </source>
</reference>
<proteinExistence type="predicted"/>
<feature type="compositionally biased region" description="Low complexity" evidence="1">
    <location>
        <begin position="155"/>
        <end position="165"/>
    </location>
</feature>
<dbReference type="EMBL" id="VSRR010000697">
    <property type="protein sequence ID" value="MPC18627.1"/>
    <property type="molecule type" value="Genomic_DNA"/>
</dbReference>
<organism evidence="2 3">
    <name type="scientific">Portunus trituberculatus</name>
    <name type="common">Swimming crab</name>
    <name type="synonym">Neptunus trituberculatus</name>
    <dbReference type="NCBI Taxonomy" id="210409"/>
    <lineage>
        <taxon>Eukaryota</taxon>
        <taxon>Metazoa</taxon>
        <taxon>Ecdysozoa</taxon>
        <taxon>Arthropoda</taxon>
        <taxon>Crustacea</taxon>
        <taxon>Multicrustacea</taxon>
        <taxon>Malacostraca</taxon>
        <taxon>Eumalacostraca</taxon>
        <taxon>Eucarida</taxon>
        <taxon>Decapoda</taxon>
        <taxon>Pleocyemata</taxon>
        <taxon>Brachyura</taxon>
        <taxon>Eubrachyura</taxon>
        <taxon>Portunoidea</taxon>
        <taxon>Portunidae</taxon>
        <taxon>Portuninae</taxon>
        <taxon>Portunus</taxon>
    </lineage>
</organism>
<feature type="compositionally biased region" description="Pro residues" evidence="1">
    <location>
        <begin position="166"/>
        <end position="178"/>
    </location>
</feature>
<keyword evidence="3" id="KW-1185">Reference proteome</keyword>
<accession>A0A5B7DBN2</accession>
<name>A0A5B7DBN2_PORTR</name>
<evidence type="ECO:0000313" key="3">
    <source>
        <dbReference type="Proteomes" id="UP000324222"/>
    </source>
</evidence>
<comment type="caution">
    <text evidence="2">The sequence shown here is derived from an EMBL/GenBank/DDBJ whole genome shotgun (WGS) entry which is preliminary data.</text>
</comment>